<accession>A0A3N0Z7T2</accession>
<evidence type="ECO:0000256" key="6">
    <source>
        <dbReference type="ARBA" id="ARBA00022927"/>
    </source>
</evidence>
<evidence type="ECO:0000256" key="1">
    <source>
        <dbReference type="ARBA" id="ARBA00004637"/>
    </source>
</evidence>
<dbReference type="AlphaFoldDB" id="A0A3N0Z7T2"/>
<proteinExistence type="predicted"/>
<dbReference type="SUPFAM" id="SSF144122">
    <property type="entry name" value="Tim10-like"/>
    <property type="match status" value="1"/>
</dbReference>
<feature type="region of interest" description="Disordered" evidence="13">
    <location>
        <begin position="133"/>
        <end position="152"/>
    </location>
</feature>
<evidence type="ECO:0000256" key="5">
    <source>
        <dbReference type="ARBA" id="ARBA00022833"/>
    </source>
</evidence>
<keyword evidence="4" id="KW-0999">Mitochondrion inner membrane</keyword>
<organism evidence="15 16">
    <name type="scientific">Anabarilius grahami</name>
    <name type="common">Kanglang fish</name>
    <name type="synonym">Barilius grahami</name>
    <dbReference type="NCBI Taxonomy" id="495550"/>
    <lineage>
        <taxon>Eukaryota</taxon>
        <taxon>Metazoa</taxon>
        <taxon>Chordata</taxon>
        <taxon>Craniata</taxon>
        <taxon>Vertebrata</taxon>
        <taxon>Euteleostomi</taxon>
        <taxon>Actinopterygii</taxon>
        <taxon>Neopterygii</taxon>
        <taxon>Teleostei</taxon>
        <taxon>Ostariophysi</taxon>
        <taxon>Cypriniformes</taxon>
        <taxon>Xenocyprididae</taxon>
        <taxon>Xenocypridinae</taxon>
        <taxon>Xenocypridinae incertae sedis</taxon>
        <taxon>Anabarilius</taxon>
    </lineage>
</organism>
<keyword evidence="3" id="KW-0479">Metal-binding</keyword>
<dbReference type="InterPro" id="IPR050673">
    <property type="entry name" value="Mito_inner_translocase_sub"/>
</dbReference>
<keyword evidence="5" id="KW-0862">Zinc</keyword>
<evidence type="ECO:0000256" key="9">
    <source>
        <dbReference type="ARBA" id="ARBA00023136"/>
    </source>
</evidence>
<keyword evidence="8" id="KW-0496">Mitochondrion</keyword>
<evidence type="ECO:0000256" key="7">
    <source>
        <dbReference type="ARBA" id="ARBA00023010"/>
    </source>
</evidence>
<evidence type="ECO:0000256" key="2">
    <source>
        <dbReference type="ARBA" id="ARBA00022448"/>
    </source>
</evidence>
<evidence type="ECO:0000256" key="12">
    <source>
        <dbReference type="ARBA" id="ARBA00042115"/>
    </source>
</evidence>
<keyword evidence="9" id="KW-0472">Membrane</keyword>
<evidence type="ECO:0000259" key="14">
    <source>
        <dbReference type="Pfam" id="PF02953"/>
    </source>
</evidence>
<comment type="subcellular location">
    <subcellularLocation>
        <location evidence="1">Mitochondrion inner membrane</location>
        <topology evidence="1">Peripheral membrane protein</topology>
    </subcellularLocation>
</comment>
<dbReference type="PANTHER" id="PTHR13172">
    <property type="entry name" value="MITOCHONDRIAL IMPORT INNER MEMBRANE TRANSLOCASE SUBUNIT TIM9B"/>
    <property type="match status" value="1"/>
</dbReference>
<evidence type="ECO:0000256" key="13">
    <source>
        <dbReference type="SAM" id="MobiDB-lite"/>
    </source>
</evidence>
<dbReference type="InterPro" id="IPR035427">
    <property type="entry name" value="Tim10-like_dom_sf"/>
</dbReference>
<sequence length="221" mass="23567">MDPDGQLRNLRDFLLVYNRMTEICFQRCTSNFNYRNLTMDEERCADSCAGKLIRTNHRLMGTYVQLMPAMVQKRMQEMESKAAEVAKAEAAAALENPSTAITDTSTVSPSTLGIPATSSPVVGMPLPTTPMLESPQIPSSLNNPSDIKTSSSTISSAFGEMQSEGLVAKSAVISTTSNVPNVGLGPVSSEEDKLNLKPSSVTSTSVLETQSAAGQTPQTPS</sequence>
<dbReference type="GO" id="GO:0005743">
    <property type="term" value="C:mitochondrial inner membrane"/>
    <property type="evidence" value="ECO:0007669"/>
    <property type="project" value="UniProtKB-SubCell"/>
</dbReference>
<dbReference type="FunFam" id="1.10.287.810:FF:000006">
    <property type="entry name" value="mitochondrial import inner membrane translocase subunit Tim10 B"/>
    <property type="match status" value="1"/>
</dbReference>
<name>A0A3N0Z7T2_ANAGA</name>
<dbReference type="Pfam" id="PF02953">
    <property type="entry name" value="zf-Tim10_DDP"/>
    <property type="match status" value="1"/>
</dbReference>
<feature type="compositionally biased region" description="Polar residues" evidence="13">
    <location>
        <begin position="197"/>
        <end position="221"/>
    </location>
</feature>
<evidence type="ECO:0000256" key="8">
    <source>
        <dbReference type="ARBA" id="ARBA00023128"/>
    </source>
</evidence>
<dbReference type="OrthoDB" id="1551503at2759"/>
<dbReference type="Proteomes" id="UP000281406">
    <property type="component" value="Unassembled WGS sequence"/>
</dbReference>
<keyword evidence="16" id="KW-1185">Reference proteome</keyword>
<dbReference type="EMBL" id="RJVU01007007">
    <property type="protein sequence ID" value="ROL54393.1"/>
    <property type="molecule type" value="Genomic_DNA"/>
</dbReference>
<evidence type="ECO:0000256" key="11">
    <source>
        <dbReference type="ARBA" id="ARBA00039820"/>
    </source>
</evidence>
<protein>
    <recommendedName>
        <fullName evidence="11">Mitochondrial import inner membrane translocase subunit Tim10 B</fullName>
    </recommendedName>
    <alternativeName>
        <fullName evidence="12">Mitochondrial import inner membrane translocase subunit Tim9 B</fullName>
    </alternativeName>
</protein>
<evidence type="ECO:0000256" key="3">
    <source>
        <dbReference type="ARBA" id="ARBA00022723"/>
    </source>
</evidence>
<dbReference type="GO" id="GO:0046872">
    <property type="term" value="F:metal ion binding"/>
    <property type="evidence" value="ECO:0007669"/>
    <property type="project" value="UniProtKB-KW"/>
</dbReference>
<feature type="region of interest" description="Disordered" evidence="13">
    <location>
        <begin position="177"/>
        <end position="221"/>
    </location>
</feature>
<keyword evidence="6" id="KW-0653">Protein transport</keyword>
<feature type="domain" description="Tim10-like" evidence="14">
    <location>
        <begin position="7"/>
        <end position="64"/>
    </location>
</feature>
<evidence type="ECO:0000313" key="16">
    <source>
        <dbReference type="Proteomes" id="UP000281406"/>
    </source>
</evidence>
<dbReference type="InterPro" id="IPR004217">
    <property type="entry name" value="Tim10-like"/>
</dbReference>
<evidence type="ECO:0000256" key="4">
    <source>
        <dbReference type="ARBA" id="ARBA00022792"/>
    </source>
</evidence>
<keyword evidence="2" id="KW-0813">Transport</keyword>
<reference evidence="15 16" key="1">
    <citation type="submission" date="2018-10" db="EMBL/GenBank/DDBJ databases">
        <title>Genome assembly for a Yunnan-Guizhou Plateau 3E fish, Anabarilius grahami (Regan), and its evolutionary and genetic applications.</title>
        <authorList>
            <person name="Jiang W."/>
        </authorList>
    </citation>
    <scope>NUCLEOTIDE SEQUENCE [LARGE SCALE GENOMIC DNA]</scope>
    <source>
        <strain evidence="15">AG-KIZ</strain>
        <tissue evidence="15">Muscle</tissue>
    </source>
</reference>
<keyword evidence="7" id="KW-0811">Translocation</keyword>
<comment type="caution">
    <text evidence="15">The sequence shown here is derived from an EMBL/GenBank/DDBJ whole genome shotgun (WGS) entry which is preliminary data.</text>
</comment>
<keyword evidence="10" id="KW-1015">Disulfide bond</keyword>
<dbReference type="GO" id="GO:0015031">
    <property type="term" value="P:protein transport"/>
    <property type="evidence" value="ECO:0007669"/>
    <property type="project" value="UniProtKB-KW"/>
</dbReference>
<evidence type="ECO:0000256" key="10">
    <source>
        <dbReference type="ARBA" id="ARBA00023157"/>
    </source>
</evidence>
<evidence type="ECO:0000313" key="15">
    <source>
        <dbReference type="EMBL" id="ROL54393.1"/>
    </source>
</evidence>
<gene>
    <name evidence="15" type="ORF">DPX16_10816</name>
</gene>
<dbReference type="Gene3D" id="1.10.287.810">
    <property type="entry name" value="Mitochondrial import inner membrane translocase subunit tim13 like domains"/>
    <property type="match status" value="1"/>
</dbReference>